<protein>
    <submittedName>
        <fullName evidence="2">Uncharacterized protein</fullName>
    </submittedName>
</protein>
<dbReference type="STRING" id="765257.A0A0C9ZIS9"/>
<feature type="compositionally biased region" description="Low complexity" evidence="1">
    <location>
        <begin position="54"/>
        <end position="82"/>
    </location>
</feature>
<organism evidence="2 3">
    <name type="scientific">Pisolithus microcarpus 441</name>
    <dbReference type="NCBI Taxonomy" id="765257"/>
    <lineage>
        <taxon>Eukaryota</taxon>
        <taxon>Fungi</taxon>
        <taxon>Dikarya</taxon>
        <taxon>Basidiomycota</taxon>
        <taxon>Agaricomycotina</taxon>
        <taxon>Agaricomycetes</taxon>
        <taxon>Agaricomycetidae</taxon>
        <taxon>Boletales</taxon>
        <taxon>Sclerodermatineae</taxon>
        <taxon>Pisolithaceae</taxon>
        <taxon>Pisolithus</taxon>
    </lineage>
</organism>
<dbReference type="AlphaFoldDB" id="A0A0C9ZIS9"/>
<evidence type="ECO:0000313" key="2">
    <source>
        <dbReference type="EMBL" id="KIK29161.1"/>
    </source>
</evidence>
<name>A0A0C9ZIS9_9AGAM</name>
<evidence type="ECO:0000313" key="3">
    <source>
        <dbReference type="Proteomes" id="UP000054018"/>
    </source>
</evidence>
<reference evidence="3" key="2">
    <citation type="submission" date="2015-01" db="EMBL/GenBank/DDBJ databases">
        <title>Evolutionary Origins and Diversification of the Mycorrhizal Mutualists.</title>
        <authorList>
            <consortium name="DOE Joint Genome Institute"/>
            <consortium name="Mycorrhizal Genomics Consortium"/>
            <person name="Kohler A."/>
            <person name="Kuo A."/>
            <person name="Nagy L.G."/>
            <person name="Floudas D."/>
            <person name="Copeland A."/>
            <person name="Barry K.W."/>
            <person name="Cichocki N."/>
            <person name="Veneault-Fourrey C."/>
            <person name="LaButti K."/>
            <person name="Lindquist E.A."/>
            <person name="Lipzen A."/>
            <person name="Lundell T."/>
            <person name="Morin E."/>
            <person name="Murat C."/>
            <person name="Riley R."/>
            <person name="Ohm R."/>
            <person name="Sun H."/>
            <person name="Tunlid A."/>
            <person name="Henrissat B."/>
            <person name="Grigoriev I.V."/>
            <person name="Hibbett D.S."/>
            <person name="Martin F."/>
        </authorList>
    </citation>
    <scope>NUCLEOTIDE SEQUENCE [LARGE SCALE GENOMIC DNA]</scope>
    <source>
        <strain evidence="3">441</strain>
    </source>
</reference>
<feature type="region of interest" description="Disordered" evidence="1">
    <location>
        <begin position="1"/>
        <end position="93"/>
    </location>
</feature>
<reference evidence="2 3" key="1">
    <citation type="submission" date="2014-04" db="EMBL/GenBank/DDBJ databases">
        <authorList>
            <consortium name="DOE Joint Genome Institute"/>
            <person name="Kuo A."/>
            <person name="Kohler A."/>
            <person name="Costa M.D."/>
            <person name="Nagy L.G."/>
            <person name="Floudas D."/>
            <person name="Copeland A."/>
            <person name="Barry K.W."/>
            <person name="Cichocki N."/>
            <person name="Veneault-Fourrey C."/>
            <person name="LaButti K."/>
            <person name="Lindquist E.A."/>
            <person name="Lipzen A."/>
            <person name="Lundell T."/>
            <person name="Morin E."/>
            <person name="Murat C."/>
            <person name="Sun H."/>
            <person name="Tunlid A."/>
            <person name="Henrissat B."/>
            <person name="Grigoriev I.V."/>
            <person name="Hibbett D.S."/>
            <person name="Martin F."/>
            <person name="Nordberg H.P."/>
            <person name="Cantor M.N."/>
            <person name="Hua S.X."/>
        </authorList>
    </citation>
    <scope>NUCLEOTIDE SEQUENCE [LARGE SCALE GENOMIC DNA]</scope>
    <source>
        <strain evidence="2 3">441</strain>
    </source>
</reference>
<feature type="compositionally biased region" description="Low complexity" evidence="1">
    <location>
        <begin position="24"/>
        <end position="42"/>
    </location>
</feature>
<dbReference type="EMBL" id="KN833690">
    <property type="protein sequence ID" value="KIK29161.1"/>
    <property type="molecule type" value="Genomic_DNA"/>
</dbReference>
<accession>A0A0C9ZIS9</accession>
<dbReference type="HOGENOM" id="CLU_2109969_0_0_1"/>
<sequence length="115" mass="11716">MDYYKRPEQAPPPIQTALTTNAGAPLAVPAPSTPAPSSAALLGNPPLPHTASSTGPTNAAAATVPAATPTSTTTALPALTGAQPVAKKSDGQRDYKYTQEISQMVCSDECIPLRC</sequence>
<keyword evidence="3" id="KW-1185">Reference proteome</keyword>
<dbReference type="Proteomes" id="UP000054018">
    <property type="component" value="Unassembled WGS sequence"/>
</dbReference>
<evidence type="ECO:0000256" key="1">
    <source>
        <dbReference type="SAM" id="MobiDB-lite"/>
    </source>
</evidence>
<gene>
    <name evidence="2" type="ORF">PISMIDRAFT_519083</name>
</gene>
<dbReference type="OrthoDB" id="66982at2759"/>
<proteinExistence type="predicted"/>